<keyword evidence="11 14" id="KW-1133">Transmembrane helix</keyword>
<dbReference type="SMART" id="SM00304">
    <property type="entry name" value="HAMP"/>
    <property type="match status" value="1"/>
</dbReference>
<evidence type="ECO:0000256" key="10">
    <source>
        <dbReference type="ARBA" id="ARBA00022840"/>
    </source>
</evidence>
<evidence type="ECO:0000259" key="16">
    <source>
        <dbReference type="PROSITE" id="PS50885"/>
    </source>
</evidence>
<evidence type="ECO:0000256" key="7">
    <source>
        <dbReference type="ARBA" id="ARBA00022692"/>
    </source>
</evidence>
<feature type="domain" description="HAMP" evidence="16">
    <location>
        <begin position="55"/>
        <end position="107"/>
    </location>
</feature>
<sequence>MKPIGLMGRVAVGFVVTTLLPILLFYLSFLKIIRIGQGIFILIFAGLFFIAWIYNGIVKPVDELKNAAKRIGDGDLDFSLEAESHDEFGELTQAFEKMRIRLKQNQEEKLKDEQENRELVTNIAHDLKTPITSIKGYAEGILDGVASTEEKKRKYIQTIYHKAVEMNRLIDELNYYAKIETNRIPYHFCQLPALEYFQDFSVEVAMDLDAMGYQFETDFLVEESVEVIADPEQLRKVLNNIISNAIKYMDKKDPKIRFVLSDAGDFVEVEISDNGKGIEKKDLPNIFERFFRTDAARNTETGGSGIGLSIVKKIIEDSGGRIWAESELGEGTSIHFVLRKCFPQTRIH</sequence>
<dbReference type="Gene3D" id="3.30.565.10">
    <property type="entry name" value="Histidine kinase-like ATPase, C-terminal domain"/>
    <property type="match status" value="1"/>
</dbReference>
<keyword evidence="7 14" id="KW-0812">Transmembrane</keyword>
<protein>
    <recommendedName>
        <fullName evidence="3">histidine kinase</fullName>
        <ecNumber evidence="3">2.7.13.3</ecNumber>
    </recommendedName>
</protein>
<evidence type="ECO:0000256" key="3">
    <source>
        <dbReference type="ARBA" id="ARBA00012438"/>
    </source>
</evidence>
<dbReference type="PROSITE" id="PS50109">
    <property type="entry name" value="HIS_KIN"/>
    <property type="match status" value="1"/>
</dbReference>
<dbReference type="Pfam" id="PF00672">
    <property type="entry name" value="HAMP"/>
    <property type="match status" value="1"/>
</dbReference>
<evidence type="ECO:0000256" key="2">
    <source>
        <dbReference type="ARBA" id="ARBA00004651"/>
    </source>
</evidence>
<feature type="transmembrane region" description="Helical" evidence="14">
    <location>
        <begin position="39"/>
        <end position="57"/>
    </location>
</feature>
<proteinExistence type="predicted"/>
<dbReference type="SMART" id="SM00388">
    <property type="entry name" value="HisKA"/>
    <property type="match status" value="1"/>
</dbReference>
<dbReference type="InterPro" id="IPR036890">
    <property type="entry name" value="HATPase_C_sf"/>
</dbReference>
<evidence type="ECO:0000256" key="6">
    <source>
        <dbReference type="ARBA" id="ARBA00022679"/>
    </source>
</evidence>
<reference evidence="17 18" key="1">
    <citation type="submission" date="2020-08" db="EMBL/GenBank/DDBJ databases">
        <title>Genomic Encyclopedia of Type Strains, Phase IV (KMG-IV): sequencing the most valuable type-strain genomes for metagenomic binning, comparative biology and taxonomic classification.</title>
        <authorList>
            <person name="Goeker M."/>
        </authorList>
    </citation>
    <scope>NUCLEOTIDE SEQUENCE [LARGE SCALE GENOMIC DNA]</scope>
    <source>
        <strain evidence="17 18">DSM 17245</strain>
    </source>
</reference>
<comment type="subcellular location">
    <subcellularLocation>
        <location evidence="2">Cell membrane</location>
        <topology evidence="2">Multi-pass membrane protein</topology>
    </subcellularLocation>
</comment>
<dbReference type="PRINTS" id="PR00344">
    <property type="entry name" value="BCTRLSENSOR"/>
</dbReference>
<dbReference type="EC" id="2.7.13.3" evidence="3"/>
<evidence type="ECO:0000256" key="13">
    <source>
        <dbReference type="ARBA" id="ARBA00023136"/>
    </source>
</evidence>
<evidence type="ECO:0000256" key="11">
    <source>
        <dbReference type="ARBA" id="ARBA00022989"/>
    </source>
</evidence>
<feature type="domain" description="Histidine kinase" evidence="15">
    <location>
        <begin position="122"/>
        <end position="342"/>
    </location>
</feature>
<dbReference type="InterPro" id="IPR036097">
    <property type="entry name" value="HisK_dim/P_sf"/>
</dbReference>
<dbReference type="Proteomes" id="UP000522163">
    <property type="component" value="Unassembled WGS sequence"/>
</dbReference>
<dbReference type="GO" id="GO:0005886">
    <property type="term" value="C:plasma membrane"/>
    <property type="evidence" value="ECO:0007669"/>
    <property type="project" value="UniProtKB-SubCell"/>
</dbReference>
<evidence type="ECO:0000256" key="5">
    <source>
        <dbReference type="ARBA" id="ARBA00022553"/>
    </source>
</evidence>
<dbReference type="Pfam" id="PF02518">
    <property type="entry name" value="HATPase_c"/>
    <property type="match status" value="1"/>
</dbReference>
<dbReference type="SMART" id="SM00387">
    <property type="entry name" value="HATPase_c"/>
    <property type="match status" value="1"/>
</dbReference>
<dbReference type="Pfam" id="PF00512">
    <property type="entry name" value="HisKA"/>
    <property type="match status" value="1"/>
</dbReference>
<dbReference type="SUPFAM" id="SSF47384">
    <property type="entry name" value="Homodimeric domain of signal transducing histidine kinase"/>
    <property type="match status" value="1"/>
</dbReference>
<dbReference type="GO" id="GO:0000155">
    <property type="term" value="F:phosphorelay sensor kinase activity"/>
    <property type="evidence" value="ECO:0007669"/>
    <property type="project" value="InterPro"/>
</dbReference>
<dbReference type="SUPFAM" id="SSF158472">
    <property type="entry name" value="HAMP domain-like"/>
    <property type="match status" value="1"/>
</dbReference>
<dbReference type="AlphaFoldDB" id="A0A7W9SE77"/>
<dbReference type="InterPro" id="IPR003660">
    <property type="entry name" value="HAMP_dom"/>
</dbReference>
<dbReference type="InterPro" id="IPR003594">
    <property type="entry name" value="HATPase_dom"/>
</dbReference>
<keyword evidence="10" id="KW-0067">ATP-binding</keyword>
<dbReference type="PANTHER" id="PTHR45528:SF1">
    <property type="entry name" value="SENSOR HISTIDINE KINASE CPXA"/>
    <property type="match status" value="1"/>
</dbReference>
<comment type="catalytic activity">
    <reaction evidence="1">
        <text>ATP + protein L-histidine = ADP + protein N-phospho-L-histidine.</text>
        <dbReference type="EC" id="2.7.13.3"/>
    </reaction>
</comment>
<keyword evidence="12" id="KW-0902">Two-component regulatory system</keyword>
<dbReference type="RefSeq" id="WP_183682533.1">
    <property type="nucleotide sequence ID" value="NZ_JACHHH010000002.1"/>
</dbReference>
<dbReference type="InterPro" id="IPR005467">
    <property type="entry name" value="His_kinase_dom"/>
</dbReference>
<dbReference type="SUPFAM" id="SSF55874">
    <property type="entry name" value="ATPase domain of HSP90 chaperone/DNA topoisomerase II/histidine kinase"/>
    <property type="match status" value="1"/>
</dbReference>
<dbReference type="PROSITE" id="PS50885">
    <property type="entry name" value="HAMP"/>
    <property type="match status" value="1"/>
</dbReference>
<keyword evidence="9 17" id="KW-0418">Kinase</keyword>
<dbReference type="CDD" id="cd06225">
    <property type="entry name" value="HAMP"/>
    <property type="match status" value="1"/>
</dbReference>
<dbReference type="CDD" id="cd00075">
    <property type="entry name" value="HATPase"/>
    <property type="match status" value="1"/>
</dbReference>
<gene>
    <name evidence="17" type="ORF">HNQ46_000487</name>
</gene>
<keyword evidence="8" id="KW-0547">Nucleotide-binding</keyword>
<keyword evidence="6" id="KW-0808">Transferase</keyword>
<evidence type="ECO:0000256" key="4">
    <source>
        <dbReference type="ARBA" id="ARBA00022475"/>
    </source>
</evidence>
<evidence type="ECO:0000256" key="1">
    <source>
        <dbReference type="ARBA" id="ARBA00000085"/>
    </source>
</evidence>
<dbReference type="InterPro" id="IPR003661">
    <property type="entry name" value="HisK_dim/P_dom"/>
</dbReference>
<dbReference type="Gene3D" id="1.10.287.130">
    <property type="match status" value="1"/>
</dbReference>
<evidence type="ECO:0000256" key="12">
    <source>
        <dbReference type="ARBA" id="ARBA00023012"/>
    </source>
</evidence>
<evidence type="ECO:0000256" key="14">
    <source>
        <dbReference type="SAM" id="Phobius"/>
    </source>
</evidence>
<accession>A0A7W9SE77</accession>
<keyword evidence="5" id="KW-0597">Phosphoprotein</keyword>
<organism evidence="17 18">
    <name type="scientific">Oribacterium sinus</name>
    <dbReference type="NCBI Taxonomy" id="237576"/>
    <lineage>
        <taxon>Bacteria</taxon>
        <taxon>Bacillati</taxon>
        <taxon>Bacillota</taxon>
        <taxon>Clostridia</taxon>
        <taxon>Lachnospirales</taxon>
        <taxon>Lachnospiraceae</taxon>
        <taxon>Oribacterium</taxon>
    </lineage>
</organism>
<evidence type="ECO:0000313" key="17">
    <source>
        <dbReference type="EMBL" id="MBB6040524.1"/>
    </source>
</evidence>
<evidence type="ECO:0000256" key="8">
    <source>
        <dbReference type="ARBA" id="ARBA00022741"/>
    </source>
</evidence>
<dbReference type="InterPro" id="IPR050398">
    <property type="entry name" value="HssS/ArlS-like"/>
</dbReference>
<dbReference type="FunFam" id="3.30.565.10:FF:000006">
    <property type="entry name" value="Sensor histidine kinase WalK"/>
    <property type="match status" value="1"/>
</dbReference>
<keyword evidence="13 14" id="KW-0472">Membrane</keyword>
<evidence type="ECO:0000259" key="15">
    <source>
        <dbReference type="PROSITE" id="PS50109"/>
    </source>
</evidence>
<dbReference type="GeneID" id="85014050"/>
<dbReference type="GO" id="GO:0005524">
    <property type="term" value="F:ATP binding"/>
    <property type="evidence" value="ECO:0007669"/>
    <property type="project" value="UniProtKB-KW"/>
</dbReference>
<evidence type="ECO:0000313" key="18">
    <source>
        <dbReference type="Proteomes" id="UP000522163"/>
    </source>
</evidence>
<dbReference type="InterPro" id="IPR004358">
    <property type="entry name" value="Sig_transdc_His_kin-like_C"/>
</dbReference>
<evidence type="ECO:0000256" key="9">
    <source>
        <dbReference type="ARBA" id="ARBA00022777"/>
    </source>
</evidence>
<name>A0A7W9SE77_9FIRM</name>
<dbReference type="CDD" id="cd00082">
    <property type="entry name" value="HisKA"/>
    <property type="match status" value="1"/>
</dbReference>
<dbReference type="PANTHER" id="PTHR45528">
    <property type="entry name" value="SENSOR HISTIDINE KINASE CPXA"/>
    <property type="match status" value="1"/>
</dbReference>
<dbReference type="EMBL" id="JACHHH010000002">
    <property type="protein sequence ID" value="MBB6040524.1"/>
    <property type="molecule type" value="Genomic_DNA"/>
</dbReference>
<keyword evidence="4" id="KW-1003">Cell membrane</keyword>
<comment type="caution">
    <text evidence="17">The sequence shown here is derived from an EMBL/GenBank/DDBJ whole genome shotgun (WGS) entry which is preliminary data.</text>
</comment>
<feature type="transmembrane region" description="Helical" evidence="14">
    <location>
        <begin position="6"/>
        <end position="27"/>
    </location>
</feature>
<dbReference type="Gene3D" id="6.10.340.10">
    <property type="match status" value="1"/>
</dbReference>